<feature type="coiled-coil region" evidence="3">
    <location>
        <begin position="109"/>
        <end position="147"/>
    </location>
</feature>
<feature type="repeat" description="PPR" evidence="2">
    <location>
        <begin position="521"/>
        <end position="555"/>
    </location>
</feature>
<dbReference type="EMBL" id="JXTB01000102">
    <property type="protein sequence ID" value="PON63654.1"/>
    <property type="molecule type" value="Genomic_DNA"/>
</dbReference>
<evidence type="ECO:0000256" key="1">
    <source>
        <dbReference type="ARBA" id="ARBA00022737"/>
    </source>
</evidence>
<feature type="region of interest" description="Disordered" evidence="4">
    <location>
        <begin position="305"/>
        <end position="330"/>
    </location>
</feature>
<evidence type="ECO:0000256" key="3">
    <source>
        <dbReference type="SAM" id="Coils"/>
    </source>
</evidence>
<dbReference type="GO" id="GO:0009507">
    <property type="term" value="C:chloroplast"/>
    <property type="evidence" value="ECO:0007669"/>
    <property type="project" value="TreeGrafter"/>
</dbReference>
<keyword evidence="3" id="KW-0175">Coiled coil</keyword>
<dbReference type="InterPro" id="IPR044645">
    <property type="entry name" value="DG1/EMB2279-like"/>
</dbReference>
<dbReference type="Pfam" id="PF13041">
    <property type="entry name" value="PPR_2"/>
    <property type="match status" value="1"/>
</dbReference>
<organism evidence="5 6">
    <name type="scientific">Parasponia andersonii</name>
    <name type="common">Sponia andersonii</name>
    <dbReference type="NCBI Taxonomy" id="3476"/>
    <lineage>
        <taxon>Eukaryota</taxon>
        <taxon>Viridiplantae</taxon>
        <taxon>Streptophyta</taxon>
        <taxon>Embryophyta</taxon>
        <taxon>Tracheophyta</taxon>
        <taxon>Spermatophyta</taxon>
        <taxon>Magnoliopsida</taxon>
        <taxon>eudicotyledons</taxon>
        <taxon>Gunneridae</taxon>
        <taxon>Pentapetalae</taxon>
        <taxon>rosids</taxon>
        <taxon>fabids</taxon>
        <taxon>Rosales</taxon>
        <taxon>Cannabaceae</taxon>
        <taxon>Parasponia</taxon>
    </lineage>
</organism>
<dbReference type="OrthoDB" id="1909155at2759"/>
<dbReference type="STRING" id="3476.A0A2P5CRI3"/>
<feature type="repeat" description="PPR" evidence="2">
    <location>
        <begin position="707"/>
        <end position="741"/>
    </location>
</feature>
<dbReference type="InterPro" id="IPR011990">
    <property type="entry name" value="TPR-like_helical_dom_sf"/>
</dbReference>
<sequence>MVVMIVTNGQMGSSSFHGNGVFVSNSWRNPFSSSGFSLWWRPSLGIGLNVNKRRLNCGTICQALSNGGGFSGQLVGGSLLEKELEFKPSFNEYLKVMETVRTVRDKRQANDSEKLVDKLRETVLSEENEEKVKLGELEEDLNREKRLKGFKKDESFENRDGAEKKESKTKKIIEPKSRFDSKEGNVLGKEKRKPGGDTMGRRWPKYRTRGEEVELEKTCLGKNVTSQKGYEISGKWKKIQISDDNFDIRREYVQKSSSSQMLGKKGTSDHRLDYRSMDNITEREKIDVGFKKLGEEVGRNYIQDDKGIGKETMPSHGKLTRKSKTLSEKDDDNSLKVERAAFRNFDEVDDIINRPRLPRMEMEERIQKLANSLNGADVDMPEWMFSKMMRSARIRFSDHSITRVIQILGKFGNWRRVLQVIEWLQIRERFKSHKTRFIYTTALHVLGKARRPVEALNVFNTMQLQMSSYPDLVAYHSIAVTLGQAGHMKELFDVIDTMRSPPKKKFKTGALGAWDPQVEPDIVVYNAVLNACVQRKKWEGAFWVLQQLKEKGIHPSATTYGLVMEVMLACGKYNLVHEFFRKLQKSSIPTALTYRVLVNSLWKEGKLDEAVLAVQDMENRGIVGSAALYYDFARCLCSAGRCQEALIQGQIAYNTIHWLSQIEKICKVANKPLVVTYTGLIQACIDSGNVEDGAYIFDHMKEFCSPNLVTCNIMLKGYLKYGMFKEGKELFQKMLEDGSDIESKADHKVLVAPDIYTFNTLLDACVSEKRWDDFEYVFKRMLHQGYHFNAKRHLHMILKASRVGKGELLDITWDHLVEADRTAPASLIKERLCMKLEKEDYVAALSCMRHQDLLATLPEFSKKAWSKLLEENSKRFQKGTLVRLVHEVSNIVARSDQPNPALDNLLVSCKELSRTFEEAYVEPTQTLFAQKIEPALTL</sequence>
<dbReference type="Pfam" id="PF13812">
    <property type="entry name" value="PPR_3"/>
    <property type="match status" value="2"/>
</dbReference>
<dbReference type="Proteomes" id="UP000237105">
    <property type="component" value="Unassembled WGS sequence"/>
</dbReference>
<proteinExistence type="predicted"/>
<evidence type="ECO:0000313" key="6">
    <source>
        <dbReference type="Proteomes" id="UP000237105"/>
    </source>
</evidence>
<accession>A0A2P5CRI3</accession>
<dbReference type="GO" id="GO:0009658">
    <property type="term" value="P:chloroplast organization"/>
    <property type="evidence" value="ECO:0007669"/>
    <property type="project" value="InterPro"/>
</dbReference>
<dbReference type="Gene3D" id="1.25.40.10">
    <property type="entry name" value="Tetratricopeptide repeat domain"/>
    <property type="match status" value="3"/>
</dbReference>
<reference evidence="6" key="1">
    <citation type="submission" date="2016-06" db="EMBL/GenBank/DDBJ databases">
        <title>Parallel loss of symbiosis genes in relatives of nitrogen-fixing non-legume Parasponia.</title>
        <authorList>
            <person name="Van Velzen R."/>
            <person name="Holmer R."/>
            <person name="Bu F."/>
            <person name="Rutten L."/>
            <person name="Van Zeijl A."/>
            <person name="Liu W."/>
            <person name="Santuari L."/>
            <person name="Cao Q."/>
            <person name="Sharma T."/>
            <person name="Shen D."/>
            <person name="Roswanjaya Y."/>
            <person name="Wardhani T."/>
            <person name="Kalhor M.S."/>
            <person name="Jansen J."/>
            <person name="Van den Hoogen J."/>
            <person name="Gungor B."/>
            <person name="Hartog M."/>
            <person name="Hontelez J."/>
            <person name="Verver J."/>
            <person name="Yang W.-C."/>
            <person name="Schijlen E."/>
            <person name="Repin R."/>
            <person name="Schilthuizen M."/>
            <person name="Schranz E."/>
            <person name="Heidstra R."/>
            <person name="Miyata K."/>
            <person name="Fedorova E."/>
            <person name="Kohlen W."/>
            <person name="Bisseling T."/>
            <person name="Smit S."/>
            <person name="Geurts R."/>
        </authorList>
    </citation>
    <scope>NUCLEOTIDE SEQUENCE [LARGE SCALE GENOMIC DNA]</scope>
    <source>
        <strain evidence="6">cv. WU1-14</strain>
    </source>
</reference>
<dbReference type="InterPro" id="IPR002885">
    <property type="entry name" value="PPR_rpt"/>
</dbReference>
<evidence type="ECO:0000313" key="5">
    <source>
        <dbReference type="EMBL" id="PON63654.1"/>
    </source>
</evidence>
<keyword evidence="1" id="KW-0677">Repeat</keyword>
<dbReference type="PROSITE" id="PS51375">
    <property type="entry name" value="PPR"/>
    <property type="match status" value="4"/>
</dbReference>
<dbReference type="NCBIfam" id="TIGR00756">
    <property type="entry name" value="PPR"/>
    <property type="match status" value="5"/>
</dbReference>
<dbReference type="Pfam" id="PF01535">
    <property type="entry name" value="PPR"/>
    <property type="match status" value="2"/>
</dbReference>
<dbReference type="AlphaFoldDB" id="A0A2P5CRI3"/>
<dbReference type="PANTHER" id="PTHR46935:SF1">
    <property type="entry name" value="OS01G0674700 PROTEIN"/>
    <property type="match status" value="1"/>
</dbReference>
<dbReference type="FunFam" id="1.25.40.10:FF:000363">
    <property type="entry name" value="Pentatricopeptide repeat-containing protein"/>
    <property type="match status" value="1"/>
</dbReference>
<protein>
    <submittedName>
        <fullName evidence="5">Tetratricopeptide-like helical domain containing protein</fullName>
    </submittedName>
</protein>
<dbReference type="PANTHER" id="PTHR46935">
    <property type="entry name" value="OS01G0674700 PROTEIN"/>
    <property type="match status" value="1"/>
</dbReference>
<dbReference type="SUPFAM" id="SSF81901">
    <property type="entry name" value="HCP-like"/>
    <property type="match status" value="1"/>
</dbReference>
<feature type="repeat" description="PPR" evidence="2">
    <location>
        <begin position="590"/>
        <end position="624"/>
    </location>
</feature>
<name>A0A2P5CRI3_PARAD</name>
<evidence type="ECO:0000256" key="2">
    <source>
        <dbReference type="PROSITE-ProRule" id="PRU00708"/>
    </source>
</evidence>
<evidence type="ECO:0000256" key="4">
    <source>
        <dbReference type="SAM" id="MobiDB-lite"/>
    </source>
</evidence>
<gene>
    <name evidence="5" type="ORF">PanWU01x14_129860</name>
</gene>
<comment type="caution">
    <text evidence="5">The sequence shown here is derived from an EMBL/GenBank/DDBJ whole genome shotgun (WGS) entry which is preliminary data.</text>
</comment>
<keyword evidence="6" id="KW-1185">Reference proteome</keyword>
<feature type="repeat" description="PPR" evidence="2">
    <location>
        <begin position="754"/>
        <end position="788"/>
    </location>
</feature>